<feature type="region of interest" description="Disordered" evidence="1">
    <location>
        <begin position="24"/>
        <end position="58"/>
    </location>
</feature>
<dbReference type="EMBL" id="PVNL01000171">
    <property type="protein sequence ID" value="PRP91680.1"/>
    <property type="molecule type" value="Genomic_DNA"/>
</dbReference>
<feature type="signal peptide" evidence="2">
    <location>
        <begin position="1"/>
        <end position="22"/>
    </location>
</feature>
<feature type="region of interest" description="Disordered" evidence="1">
    <location>
        <begin position="401"/>
        <end position="422"/>
    </location>
</feature>
<evidence type="ECO:0000259" key="6">
    <source>
        <dbReference type="Pfam" id="PF07631"/>
    </source>
</evidence>
<dbReference type="AlphaFoldDB" id="A0A2S9XFZ9"/>
<protein>
    <recommendedName>
        <fullName evidence="10">Cellulose-binding domain protein</fullName>
    </recommendedName>
</protein>
<feature type="domain" description="DUF1592" evidence="6">
    <location>
        <begin position="220"/>
        <end position="348"/>
    </location>
</feature>
<evidence type="ECO:0000259" key="5">
    <source>
        <dbReference type="Pfam" id="PF07627"/>
    </source>
</evidence>
<dbReference type="Proteomes" id="UP000238823">
    <property type="component" value="Unassembled WGS sequence"/>
</dbReference>
<proteinExistence type="predicted"/>
<dbReference type="InterPro" id="IPR013039">
    <property type="entry name" value="DUF1588"/>
</dbReference>
<reference evidence="8 9" key="1">
    <citation type="submission" date="2018-03" db="EMBL/GenBank/DDBJ databases">
        <title>Draft Genome Sequences of the Obligatory Marine Myxobacteria Enhygromyxa salina SWB007.</title>
        <authorList>
            <person name="Poehlein A."/>
            <person name="Moghaddam J.A."/>
            <person name="Harms H."/>
            <person name="Alanjari M."/>
            <person name="Koenig G.M."/>
            <person name="Daniel R."/>
            <person name="Schaeberle T.F."/>
        </authorList>
    </citation>
    <scope>NUCLEOTIDE SEQUENCE [LARGE SCALE GENOMIC DNA]</scope>
    <source>
        <strain evidence="8 9">SWB007</strain>
    </source>
</reference>
<feature type="domain" description="DUF1585" evidence="3">
    <location>
        <begin position="483"/>
        <end position="552"/>
    </location>
</feature>
<evidence type="ECO:0000313" key="8">
    <source>
        <dbReference type="EMBL" id="PRP91680.1"/>
    </source>
</evidence>
<evidence type="ECO:0000313" key="9">
    <source>
        <dbReference type="Proteomes" id="UP000238823"/>
    </source>
</evidence>
<dbReference type="Pfam" id="PF07637">
    <property type="entry name" value="PSD5"/>
    <property type="match status" value="1"/>
</dbReference>
<dbReference type="RefSeq" id="WP_181234643.1">
    <property type="nucleotide sequence ID" value="NZ_PVNL01000171.1"/>
</dbReference>
<evidence type="ECO:0000256" key="1">
    <source>
        <dbReference type="SAM" id="MobiDB-lite"/>
    </source>
</evidence>
<feature type="chain" id="PRO_5015721532" description="Cellulose-binding domain protein" evidence="2">
    <location>
        <begin position="23"/>
        <end position="559"/>
    </location>
</feature>
<evidence type="ECO:0008006" key="10">
    <source>
        <dbReference type="Google" id="ProtNLM"/>
    </source>
</evidence>
<dbReference type="InterPro" id="IPR011478">
    <property type="entry name" value="DUF1585"/>
</dbReference>
<feature type="domain" description="DUF1595" evidence="7">
    <location>
        <begin position="146"/>
        <end position="206"/>
    </location>
</feature>
<dbReference type="Pfam" id="PF07631">
    <property type="entry name" value="PSD4"/>
    <property type="match status" value="1"/>
</dbReference>
<dbReference type="Pfam" id="PF07624">
    <property type="entry name" value="PSD2"/>
    <property type="match status" value="1"/>
</dbReference>
<evidence type="ECO:0000259" key="3">
    <source>
        <dbReference type="Pfam" id="PF07624"/>
    </source>
</evidence>
<dbReference type="Pfam" id="PF07627">
    <property type="entry name" value="PSCyt3"/>
    <property type="match status" value="1"/>
</dbReference>
<feature type="domain" description="DUF1587" evidence="4">
    <location>
        <begin position="63"/>
        <end position="126"/>
    </location>
</feature>
<evidence type="ECO:0000256" key="2">
    <source>
        <dbReference type="SAM" id="SignalP"/>
    </source>
</evidence>
<dbReference type="InterPro" id="IPR013036">
    <property type="entry name" value="DUF1587"/>
</dbReference>
<comment type="caution">
    <text evidence="8">The sequence shown here is derived from an EMBL/GenBank/DDBJ whole genome shotgun (WGS) entry which is preliminary data.</text>
</comment>
<dbReference type="InterPro" id="IPR013042">
    <property type="entry name" value="DUF1592"/>
</dbReference>
<evidence type="ECO:0000259" key="7">
    <source>
        <dbReference type="Pfam" id="PF07637"/>
    </source>
</evidence>
<evidence type="ECO:0000259" key="4">
    <source>
        <dbReference type="Pfam" id="PF07626"/>
    </source>
</evidence>
<dbReference type="InterPro" id="IPR013043">
    <property type="entry name" value="DUF1595"/>
</dbReference>
<gene>
    <name evidence="8" type="ORF">ENSA7_81910</name>
</gene>
<keyword evidence="2" id="KW-0732">Signal</keyword>
<name>A0A2S9XFZ9_9BACT</name>
<dbReference type="Pfam" id="PF07626">
    <property type="entry name" value="PSD3"/>
    <property type="match status" value="1"/>
</dbReference>
<sequence>MRWLRMATMIAASSCLMLPACKPGSEDDAAEGDATGETGGTGDGDGDGECLAAAHDPGPAPLRRLTARQYANTVRDLFPGVDLPEPTILLDPLVAGFENNAAAQTPSALLIEQYQRAAVEITEAAIDQAELWLPCASDGGADPSACGQALIAELGPRMFRRPLSAETAQIYAHFFETQRGEHGFSIALQLTLQAMLQAPEFIYFVEQGEGEVNPDGAQPLDGYTLATRLSYFIWDTMPDEELFAAAAANELGSEAALVAQVERMLADPRARESTVNFYRQWFDFDSIDEIVPDLATYPDYTPTLRDSMKQELERLAEWTVFDLDGNFSDLMLANSSFVDAELAGIYGVPAPGEWALTELDPTQRAGMLTSAGFLASRAHAVNPSPVKRGVFVLEHLLCQPPPPPPPDVSTEVPEDTPADPKTNRERYQAHTVDPLCQGCHVNIDGIGFGFEHYDSLGRWRDTDNGFPVDATGTLIGSGESDGEFDGAIELAAKLASSEVAHDCAVTNYLRWALARSPVIDDRCFRDELEQAFLASEGNLRALVTEIILSDAFRLRRTEP</sequence>
<accession>A0A2S9XFZ9</accession>
<feature type="domain" description="DUF1588" evidence="5">
    <location>
        <begin position="364"/>
        <end position="463"/>
    </location>
</feature>
<organism evidence="8 9">
    <name type="scientific">Enhygromyxa salina</name>
    <dbReference type="NCBI Taxonomy" id="215803"/>
    <lineage>
        <taxon>Bacteria</taxon>
        <taxon>Pseudomonadati</taxon>
        <taxon>Myxococcota</taxon>
        <taxon>Polyangia</taxon>
        <taxon>Nannocystales</taxon>
        <taxon>Nannocystaceae</taxon>
        <taxon>Enhygromyxa</taxon>
    </lineage>
</organism>